<reference evidence="2" key="1">
    <citation type="journal article" date="2015" name="MBio">
        <title>Genome-Resolved Metagenomic Analysis Reveals Roles for Candidate Phyla and Other Microbial Community Members in Biogeochemical Transformations in Oil Reservoirs.</title>
        <authorList>
            <person name="Hu P."/>
            <person name="Tom L."/>
            <person name="Singh A."/>
            <person name="Thomas B.C."/>
            <person name="Baker B.J."/>
            <person name="Piceno Y.M."/>
            <person name="Andersen G.L."/>
            <person name="Banfield J.F."/>
        </authorList>
    </citation>
    <scope>NUCLEOTIDE SEQUENCE [LARGE SCALE GENOMIC DNA]</scope>
</reference>
<name>A0A101ILD9_9EURY</name>
<proteinExistence type="predicted"/>
<dbReference type="EMBL" id="LGHB01000005">
    <property type="protein sequence ID" value="KUK97020.1"/>
    <property type="molecule type" value="Genomic_DNA"/>
</dbReference>
<dbReference type="AlphaFoldDB" id="A0A101ILD9"/>
<gene>
    <name evidence="1" type="ORF">XE07_0591</name>
</gene>
<dbReference type="Proteomes" id="UP000053961">
    <property type="component" value="Unassembled WGS sequence"/>
</dbReference>
<sequence>MTSDVFSWKARYTITIGSIDKREYDIDIGDPSETEILDSPYFKGDKENTRLHIVRRKADANIIKFCNLLAIETEAPTRYVLNSIDFLRNGNREFSEREISYSVGSQVGTPISEADFLDLEKKVSTRTDNLLDIYADLYNRHLNSDNIFERYKLLYLIAGGVANKNISLRTIRNMLHHTELDPSRSPDKCREADKLFGNGVRTIILSNPDHQRVVQDHLPELRKIAQSIINGLR</sequence>
<protein>
    <submittedName>
        <fullName evidence="1">Uncharacterized protein</fullName>
    </submittedName>
</protein>
<comment type="caution">
    <text evidence="1">The sequence shown here is derived from an EMBL/GenBank/DDBJ whole genome shotgun (WGS) entry which is preliminary data.</text>
</comment>
<organism evidence="1 2">
    <name type="scientific">Methanothrix harundinacea</name>
    <dbReference type="NCBI Taxonomy" id="301375"/>
    <lineage>
        <taxon>Archaea</taxon>
        <taxon>Methanobacteriati</taxon>
        <taxon>Methanobacteriota</taxon>
        <taxon>Stenosarchaea group</taxon>
        <taxon>Methanomicrobia</taxon>
        <taxon>Methanotrichales</taxon>
        <taxon>Methanotrichaceae</taxon>
        <taxon>Methanothrix</taxon>
    </lineage>
</organism>
<evidence type="ECO:0000313" key="1">
    <source>
        <dbReference type="EMBL" id="KUK97020.1"/>
    </source>
</evidence>
<evidence type="ECO:0000313" key="2">
    <source>
        <dbReference type="Proteomes" id="UP000053961"/>
    </source>
</evidence>
<dbReference type="PATRIC" id="fig|301375.6.peg.1498"/>
<accession>A0A101ILD9</accession>